<proteinExistence type="predicted"/>
<name>A0A483EKU3_KLEPN</name>
<dbReference type="RefSeq" id="WP_065807955.1">
    <property type="nucleotide sequence ID" value="NZ_BIKY01000001.1"/>
</dbReference>
<dbReference type="NCBIfam" id="TIGR01634">
    <property type="entry name" value="tail_P2_I"/>
    <property type="match status" value="1"/>
</dbReference>
<accession>A0A483EKU3</accession>
<dbReference type="AlphaFoldDB" id="A0A483EKU3"/>
<reference evidence="1" key="1">
    <citation type="submission" date="2019-01" db="EMBL/GenBank/DDBJ databases">
        <authorList>
            <person name="Lista F."/>
            <person name="Anselmo A."/>
        </authorList>
    </citation>
    <scope>NUCLEOTIDE SEQUENCE</scope>
    <source>
        <strain evidence="1">25S</strain>
    </source>
</reference>
<sequence>MSNSLLPPGSSALERRLAQACSGIGDLSVPLRDLWNPWKCPVKFLPYLAWAFSVDRWEEEWPEIEKRQAVSDAFWIHQRKGTVAAVRRVIETLGYSMTIQEWWEVADPAGTFRLEIDLKDIGITEPMIYEIERIIGDAKPVSRHISNLIISTASKGEIYIGCATPDGEIINVFPEGYAPPDCIFYDGIAHYDGNYHYTLCGGSASSVLKYDGSARYDGSQRYDGIYHIR</sequence>
<organism evidence="1">
    <name type="scientific">Klebsiella pneumoniae</name>
    <dbReference type="NCBI Taxonomy" id="573"/>
    <lineage>
        <taxon>Bacteria</taxon>
        <taxon>Pseudomonadati</taxon>
        <taxon>Pseudomonadota</taxon>
        <taxon>Gammaproteobacteria</taxon>
        <taxon>Enterobacterales</taxon>
        <taxon>Enterobacteriaceae</taxon>
        <taxon>Klebsiella/Raoultella group</taxon>
        <taxon>Klebsiella</taxon>
        <taxon>Klebsiella pneumoniae complex</taxon>
    </lineage>
</organism>
<evidence type="ECO:0000313" key="1">
    <source>
        <dbReference type="EMBL" id="TCW78415.1"/>
    </source>
</evidence>
<comment type="caution">
    <text evidence="1">The sequence shown here is derived from an EMBL/GenBank/DDBJ whole genome shotgun (WGS) entry which is preliminary data.</text>
</comment>
<gene>
    <name evidence="1" type="ORF">ETE95_03070</name>
</gene>
<protein>
    <submittedName>
        <fullName evidence="1">Phage tail protein I</fullName>
    </submittedName>
</protein>
<dbReference type="EMBL" id="SDBX01000002">
    <property type="protein sequence ID" value="TCW78415.1"/>
    <property type="molecule type" value="Genomic_DNA"/>
</dbReference>
<dbReference type="Pfam" id="PF09684">
    <property type="entry name" value="Tail_P2_I"/>
    <property type="match status" value="1"/>
</dbReference>
<dbReference type="InterPro" id="IPR006521">
    <property type="entry name" value="Tail_protein_I"/>
</dbReference>